<keyword evidence="1" id="KW-0689">Ribosomal protein</keyword>
<sequence length="77" mass="9166">MTNIYIGYIIKKSSNKTVLVKSPFILKTKPFVQIKYKSYLVHDERNETNKGDWITFKIISCKSKFKYFKINKIIKTI</sequence>
<dbReference type="EMBL" id="MK573206">
    <property type="protein sequence ID" value="QEM01772.1"/>
    <property type="molecule type" value="Genomic_DNA"/>
</dbReference>
<name>A0A5C1H806_9APIC</name>
<dbReference type="InterPro" id="IPR012340">
    <property type="entry name" value="NA-bd_OB-fold"/>
</dbReference>
<dbReference type="SUPFAM" id="SSF50249">
    <property type="entry name" value="Nucleic acid-binding proteins"/>
    <property type="match status" value="1"/>
</dbReference>
<keyword evidence="1" id="KW-0687">Ribonucleoprotein</keyword>
<proteinExistence type="predicted"/>
<organism evidence="1">
    <name type="scientific">Nephromyces sp. ex Molgula occidentalis</name>
    <dbReference type="NCBI Taxonomy" id="2544991"/>
    <lineage>
        <taxon>Eukaryota</taxon>
        <taxon>Sar</taxon>
        <taxon>Alveolata</taxon>
        <taxon>Apicomplexa</taxon>
        <taxon>Aconoidasida</taxon>
        <taxon>Nephromycida</taxon>
        <taxon>Nephromyces</taxon>
    </lineage>
</organism>
<evidence type="ECO:0000313" key="1">
    <source>
        <dbReference type="EMBL" id="QEM01772.1"/>
    </source>
</evidence>
<protein>
    <submittedName>
        <fullName evidence="1">30S ribosomal protein S17</fullName>
    </submittedName>
</protein>
<dbReference type="Gene3D" id="2.40.50.140">
    <property type="entry name" value="Nucleic acid-binding proteins"/>
    <property type="match status" value="1"/>
</dbReference>
<gene>
    <name evidence="1" type="primary">rps17</name>
</gene>
<accession>A0A5C1H806</accession>
<dbReference type="AlphaFoldDB" id="A0A5C1H806"/>
<reference evidence="1" key="1">
    <citation type="journal article" date="2019" name="Genome Biol. Evol.">
        <title>Nephromyces represents a diverse and novel lineage of the Apicomplexa that has retained apicoplasts.</title>
        <authorList>
            <person name="Munoz-Gomez S.A."/>
            <person name="Durnin K."/>
            <person name="Eme L."/>
            <person name="Paight C."/>
            <person name="Lane C.E."/>
            <person name="Saffo M.B."/>
            <person name="Slamovits C.H."/>
        </authorList>
    </citation>
    <scope>NUCLEOTIDE SEQUENCE</scope>
    <source>
        <strain evidence="1">656</strain>
    </source>
</reference>
<dbReference type="GO" id="GO:0005840">
    <property type="term" value="C:ribosome"/>
    <property type="evidence" value="ECO:0007669"/>
    <property type="project" value="UniProtKB-KW"/>
</dbReference>